<gene>
    <name evidence="3" type="primary">LOC112292761</name>
    <name evidence="2" type="ORF">PHYPA_019692</name>
</gene>
<feature type="compositionally biased region" description="Polar residues" evidence="1">
    <location>
        <begin position="198"/>
        <end position="227"/>
    </location>
</feature>
<dbReference type="Gramene" id="Pp3c15_13120V3.2">
    <property type="protein sequence ID" value="PAC:32929079.CDS.1"/>
    <property type="gene ID" value="Pp3c15_13120"/>
</dbReference>
<name>A0A2K1JD12_PHYPA</name>
<dbReference type="Proteomes" id="UP000006727">
    <property type="component" value="Chromosome 15"/>
</dbReference>
<keyword evidence="4" id="KW-1185">Reference proteome</keyword>
<dbReference type="AlphaFoldDB" id="A0A2K1JD12"/>
<organism evidence="2">
    <name type="scientific">Physcomitrium patens</name>
    <name type="common">Spreading-leaved earth moss</name>
    <name type="synonym">Physcomitrella patens</name>
    <dbReference type="NCBI Taxonomy" id="3218"/>
    <lineage>
        <taxon>Eukaryota</taxon>
        <taxon>Viridiplantae</taxon>
        <taxon>Streptophyta</taxon>
        <taxon>Embryophyta</taxon>
        <taxon>Bryophyta</taxon>
        <taxon>Bryophytina</taxon>
        <taxon>Bryopsida</taxon>
        <taxon>Funariidae</taxon>
        <taxon>Funariales</taxon>
        <taxon>Funariaceae</taxon>
        <taxon>Physcomitrium</taxon>
    </lineage>
</organism>
<feature type="region of interest" description="Disordered" evidence="1">
    <location>
        <begin position="65"/>
        <end position="116"/>
    </location>
</feature>
<dbReference type="EMBL" id="ABEU02000015">
    <property type="protein sequence ID" value="PNR39414.1"/>
    <property type="molecule type" value="Genomic_DNA"/>
</dbReference>
<evidence type="ECO:0000256" key="1">
    <source>
        <dbReference type="SAM" id="MobiDB-lite"/>
    </source>
</evidence>
<dbReference type="Gramene" id="Pp3c15_13120V3.3">
    <property type="protein sequence ID" value="PAC:32929080.CDS.1"/>
    <property type="gene ID" value="Pp3c15_13120"/>
</dbReference>
<dbReference type="Gramene" id="Pp3c15_13120V3.4">
    <property type="protein sequence ID" value="PAC:32929081.CDS.1"/>
    <property type="gene ID" value="Pp3c15_13120"/>
</dbReference>
<feature type="compositionally biased region" description="Low complexity" evidence="1">
    <location>
        <begin position="101"/>
        <end position="114"/>
    </location>
</feature>
<feature type="compositionally biased region" description="Polar residues" evidence="1">
    <location>
        <begin position="304"/>
        <end position="313"/>
    </location>
</feature>
<reference evidence="3" key="3">
    <citation type="submission" date="2020-12" db="UniProtKB">
        <authorList>
            <consortium name="EnsemblPlants"/>
        </authorList>
    </citation>
    <scope>IDENTIFICATION</scope>
</reference>
<dbReference type="PaxDb" id="3218-PP1S419_22V6.1"/>
<protein>
    <submittedName>
        <fullName evidence="2 3">Uncharacterized protein</fullName>
    </submittedName>
</protein>
<feature type="region of interest" description="Disordered" evidence="1">
    <location>
        <begin position="152"/>
        <end position="390"/>
    </location>
</feature>
<dbReference type="Gramene" id="Pp3c15_13120V3.1">
    <property type="protein sequence ID" value="PAC:32929078.CDS.1"/>
    <property type="gene ID" value="Pp3c15_13120"/>
</dbReference>
<sequence>MGDRVGIPARWCKWHPRQQGEGVCAQCLRTSLEKLAAYQGEYQEESLDSYTGAFSTTSVADFSRRRDANAQSYQPTYPNVSYRTRSKKDKPKGGFAVQDESASNAGKSKGASSSRVKLTWGGAVHRITSLRTAFVSLWKSDRQLEVKRKLDEKRVTDEYHGKSHGQNMSEDGKKDKSSEQQHALHNGTGWANGESKRSSISSGKTTPAAGPSSSVSKFTHRASNADDSQTRWRMSKSTREANRDLHVHNPPNRRPRTPDGNQAYDALSPIQPVSHTSIKSSPWGFFSRSGSRRSPHVGFKIDTLKTTPKSSTASDHKQAPGMNNPLSRVFSPKPEAPVSTSKSALSSPSMALPDPHFQTTIGSKSTSWSRSLSSSSSKPSPLYLGPRTLGRVKGDRLSRDLIDAQEFLDQSKSVDVHGQKEARYSLDSGLDSVSPRSFLECSDMKSYTGGTGCFEEKGRQVVDHVSDAHSGLATSHA</sequence>
<proteinExistence type="predicted"/>
<feature type="compositionally biased region" description="Low complexity" evidence="1">
    <location>
        <begin position="280"/>
        <end position="289"/>
    </location>
</feature>
<feature type="compositionally biased region" description="Basic and acidic residues" evidence="1">
    <location>
        <begin position="237"/>
        <end position="247"/>
    </location>
</feature>
<dbReference type="PANTHER" id="PTHR31659:SF9">
    <property type="entry name" value="PROTEIN: UPF0503-LIKE PROTEIN, PUTATIVE (DUF740)-RELATED"/>
    <property type="match status" value="1"/>
</dbReference>
<evidence type="ECO:0000313" key="2">
    <source>
        <dbReference type="EMBL" id="PNR39414.1"/>
    </source>
</evidence>
<evidence type="ECO:0000313" key="3">
    <source>
        <dbReference type="EnsemblPlants" id="PAC:32929078.CDS.1"/>
    </source>
</evidence>
<dbReference type="PANTHER" id="PTHR31659">
    <property type="entry name" value="PROTEIN: UPF0503-LIKE PROTEIN, PUTATIVE (DUF740)-RELATED"/>
    <property type="match status" value="1"/>
</dbReference>
<reference evidence="2 4" key="2">
    <citation type="journal article" date="2018" name="Plant J.">
        <title>The Physcomitrella patens chromosome-scale assembly reveals moss genome structure and evolution.</title>
        <authorList>
            <person name="Lang D."/>
            <person name="Ullrich K.K."/>
            <person name="Murat F."/>
            <person name="Fuchs J."/>
            <person name="Jenkins J."/>
            <person name="Haas F.B."/>
            <person name="Piednoel M."/>
            <person name="Gundlach H."/>
            <person name="Van Bel M."/>
            <person name="Meyberg R."/>
            <person name="Vives C."/>
            <person name="Morata J."/>
            <person name="Symeonidi A."/>
            <person name="Hiss M."/>
            <person name="Muchero W."/>
            <person name="Kamisugi Y."/>
            <person name="Saleh O."/>
            <person name="Blanc G."/>
            <person name="Decker E.L."/>
            <person name="van Gessel N."/>
            <person name="Grimwood J."/>
            <person name="Hayes R.D."/>
            <person name="Graham S.W."/>
            <person name="Gunter L.E."/>
            <person name="McDaniel S.F."/>
            <person name="Hoernstein S.N.W."/>
            <person name="Larsson A."/>
            <person name="Li F.W."/>
            <person name="Perroud P.F."/>
            <person name="Phillips J."/>
            <person name="Ranjan P."/>
            <person name="Rokshar D.S."/>
            <person name="Rothfels C.J."/>
            <person name="Schneider L."/>
            <person name="Shu S."/>
            <person name="Stevenson D.W."/>
            <person name="Thummler F."/>
            <person name="Tillich M."/>
            <person name="Villarreal Aguilar J.C."/>
            <person name="Widiez T."/>
            <person name="Wong G.K."/>
            <person name="Wymore A."/>
            <person name="Zhang Y."/>
            <person name="Zimmer A.D."/>
            <person name="Quatrano R.S."/>
            <person name="Mayer K.F.X."/>
            <person name="Goodstein D."/>
            <person name="Casacuberta J.M."/>
            <person name="Vandepoele K."/>
            <person name="Reski R."/>
            <person name="Cuming A.C."/>
            <person name="Tuskan G.A."/>
            <person name="Maumus F."/>
            <person name="Salse J."/>
            <person name="Schmutz J."/>
            <person name="Rensing S.A."/>
        </authorList>
    </citation>
    <scope>NUCLEOTIDE SEQUENCE [LARGE SCALE GENOMIC DNA]</scope>
    <source>
        <strain evidence="3 4">cv. Gransden 2004</strain>
    </source>
</reference>
<dbReference type="EnsemblPlants" id="Pp3c15_13120V3.4">
    <property type="protein sequence ID" value="PAC:32929081.CDS.1"/>
    <property type="gene ID" value="Pp3c15_13120"/>
</dbReference>
<reference evidence="2 4" key="1">
    <citation type="journal article" date="2008" name="Science">
        <title>The Physcomitrella genome reveals evolutionary insights into the conquest of land by plants.</title>
        <authorList>
            <person name="Rensing S."/>
            <person name="Lang D."/>
            <person name="Zimmer A."/>
            <person name="Terry A."/>
            <person name="Salamov A."/>
            <person name="Shapiro H."/>
            <person name="Nishiyama T."/>
            <person name="Perroud P.-F."/>
            <person name="Lindquist E."/>
            <person name="Kamisugi Y."/>
            <person name="Tanahashi T."/>
            <person name="Sakakibara K."/>
            <person name="Fujita T."/>
            <person name="Oishi K."/>
            <person name="Shin-I T."/>
            <person name="Kuroki Y."/>
            <person name="Toyoda A."/>
            <person name="Suzuki Y."/>
            <person name="Hashimoto A."/>
            <person name="Yamaguchi K."/>
            <person name="Sugano A."/>
            <person name="Kohara Y."/>
            <person name="Fujiyama A."/>
            <person name="Anterola A."/>
            <person name="Aoki S."/>
            <person name="Ashton N."/>
            <person name="Barbazuk W.B."/>
            <person name="Barker E."/>
            <person name="Bennetzen J."/>
            <person name="Bezanilla M."/>
            <person name="Blankenship R."/>
            <person name="Cho S.H."/>
            <person name="Dutcher S."/>
            <person name="Estelle M."/>
            <person name="Fawcett J.A."/>
            <person name="Gundlach H."/>
            <person name="Hanada K."/>
            <person name="Heyl A."/>
            <person name="Hicks K.A."/>
            <person name="Hugh J."/>
            <person name="Lohr M."/>
            <person name="Mayer K."/>
            <person name="Melkozernov A."/>
            <person name="Murata T."/>
            <person name="Nelson D."/>
            <person name="Pils B."/>
            <person name="Prigge M."/>
            <person name="Reiss B."/>
            <person name="Renner T."/>
            <person name="Rombauts S."/>
            <person name="Rushton P."/>
            <person name="Sanderfoot A."/>
            <person name="Schween G."/>
            <person name="Shiu S.-H."/>
            <person name="Stueber K."/>
            <person name="Theodoulou F.L."/>
            <person name="Tu H."/>
            <person name="Van de Peer Y."/>
            <person name="Verrier P.J."/>
            <person name="Waters E."/>
            <person name="Wood A."/>
            <person name="Yang L."/>
            <person name="Cove D."/>
            <person name="Cuming A."/>
            <person name="Hasebe M."/>
            <person name="Lucas S."/>
            <person name="Mishler D.B."/>
            <person name="Reski R."/>
            <person name="Grigoriev I."/>
            <person name="Quatrano R.S."/>
            <person name="Boore J.L."/>
        </authorList>
    </citation>
    <scope>NUCLEOTIDE SEQUENCE [LARGE SCALE GENOMIC DNA]</scope>
    <source>
        <strain evidence="3 4">cv. Gransden 2004</strain>
    </source>
</reference>
<feature type="compositionally biased region" description="Basic and acidic residues" evidence="1">
    <location>
        <begin position="152"/>
        <end position="161"/>
    </location>
</feature>
<dbReference type="EnsemblPlants" id="Pp3c15_13120V3.3">
    <property type="protein sequence ID" value="PAC:32929080.CDS.1"/>
    <property type="gene ID" value="Pp3c15_13120"/>
</dbReference>
<dbReference type="OrthoDB" id="688025at2759"/>
<dbReference type="EnsemblPlants" id="Pp3c15_13120V3.2">
    <property type="protein sequence ID" value="PAC:32929079.CDS.1"/>
    <property type="gene ID" value="Pp3c15_13120"/>
</dbReference>
<feature type="compositionally biased region" description="Polar residues" evidence="1">
    <location>
        <begin position="338"/>
        <end position="349"/>
    </location>
</feature>
<feature type="compositionally biased region" description="Low complexity" evidence="1">
    <location>
        <begin position="363"/>
        <end position="382"/>
    </location>
</feature>
<evidence type="ECO:0000313" key="4">
    <source>
        <dbReference type="Proteomes" id="UP000006727"/>
    </source>
</evidence>
<accession>A0A2K1JD12</accession>
<feature type="compositionally biased region" description="Basic and acidic residues" evidence="1">
    <location>
        <begin position="170"/>
        <end position="179"/>
    </location>
</feature>
<dbReference type="EnsemblPlants" id="Pp3c15_13120V3.1">
    <property type="protein sequence ID" value="PAC:32929078.CDS.1"/>
    <property type="gene ID" value="Pp3c15_13120"/>
</dbReference>
<feature type="compositionally biased region" description="Polar residues" evidence="1">
    <location>
        <begin position="69"/>
        <end position="83"/>
    </location>
</feature>
<dbReference type="InterPro" id="IPR008004">
    <property type="entry name" value="OCTOPUS-like"/>
</dbReference>